<sequence>MVAVGILGDTHYPYKASYIPDLIFKKFREENVELIIHTGDINEKIVLEKLEEIAPVIAVKGNTDTLNLPEEKIIEFGDISIGILHGHQFHSLDTQTLKYKALDMDVDVLVFGHTHRFFYDVYEFMGQKIFLLNPGSPTLPRMSNPTFAIAKIEGSRFKAEIVDLWKI</sequence>
<dbReference type="Gene3D" id="3.60.21.10">
    <property type="match status" value="1"/>
</dbReference>
<dbReference type="STRING" id="582419.TES1_0682"/>
<dbReference type="PANTHER" id="PTHR11124">
    <property type="entry name" value="VACUOLAR SORTING PROTEIN VPS29"/>
    <property type="match status" value="1"/>
</dbReference>
<dbReference type="SUPFAM" id="SSF56300">
    <property type="entry name" value="Metallo-dependent phosphatases"/>
    <property type="match status" value="1"/>
</dbReference>
<dbReference type="HOGENOM" id="CLU_063749_3_2_2"/>
<dbReference type="GO" id="GO:0046872">
    <property type="term" value="F:metal ion binding"/>
    <property type="evidence" value="ECO:0007669"/>
    <property type="project" value="UniProtKB-KW"/>
</dbReference>
<dbReference type="EC" id="3.1.4.-" evidence="1"/>
<dbReference type="GO" id="GO:0016787">
    <property type="term" value="F:hydrolase activity"/>
    <property type="evidence" value="ECO:0007669"/>
    <property type="project" value="UniProtKB-UniRule"/>
</dbReference>
<dbReference type="InterPro" id="IPR000979">
    <property type="entry name" value="Phosphodiesterase_MJ0936/Vps29"/>
</dbReference>
<dbReference type="CDD" id="cd00841">
    <property type="entry name" value="MPP_YfcE"/>
    <property type="match status" value="1"/>
</dbReference>
<dbReference type="EMBL" id="CP006965">
    <property type="protein sequence ID" value="AHF80070.1"/>
    <property type="molecule type" value="Genomic_DNA"/>
</dbReference>
<gene>
    <name evidence="3" type="ORF">TES1_0682</name>
</gene>
<dbReference type="InterPro" id="IPR041802">
    <property type="entry name" value="MPP_YfcE"/>
</dbReference>
<evidence type="ECO:0000256" key="1">
    <source>
        <dbReference type="RuleBase" id="RU362039"/>
    </source>
</evidence>
<comment type="cofactor">
    <cofactor evidence="1">
        <name>a divalent metal cation</name>
        <dbReference type="ChEBI" id="CHEBI:60240"/>
    </cofactor>
</comment>
<keyword evidence="4" id="KW-1185">Reference proteome</keyword>
<accession>W0I6K3</accession>
<dbReference type="Proteomes" id="UP000019027">
    <property type="component" value="Chromosome"/>
</dbReference>
<dbReference type="OrthoDB" id="19174at2157"/>
<evidence type="ECO:0000313" key="4">
    <source>
        <dbReference type="Proteomes" id="UP000019027"/>
    </source>
</evidence>
<keyword evidence="1" id="KW-0479">Metal-binding</keyword>
<name>W0I6K3_9EURY</name>
<comment type="similarity">
    <text evidence="1">Belongs to the metallophosphoesterase superfamily. YfcE family.</text>
</comment>
<evidence type="ECO:0000313" key="3">
    <source>
        <dbReference type="EMBL" id="AHF80070.1"/>
    </source>
</evidence>
<protein>
    <recommendedName>
        <fullName evidence="1">Phosphoesterase</fullName>
        <ecNumber evidence="1">3.1.4.-</ecNumber>
    </recommendedName>
</protein>
<dbReference type="NCBIfam" id="TIGR00040">
    <property type="entry name" value="yfcE"/>
    <property type="match status" value="1"/>
</dbReference>
<dbReference type="RefSeq" id="WP_042680279.1">
    <property type="nucleotide sequence ID" value="NZ_CP006965.1"/>
</dbReference>
<dbReference type="KEGG" id="ths:TES1_0682"/>
<dbReference type="InterPro" id="IPR024654">
    <property type="entry name" value="Calcineurin-like_PHP_lpxH"/>
</dbReference>
<proteinExistence type="inferred from homology"/>
<dbReference type="GeneID" id="24906873"/>
<dbReference type="Pfam" id="PF12850">
    <property type="entry name" value="Metallophos_2"/>
    <property type="match status" value="1"/>
</dbReference>
<dbReference type="AlphaFoldDB" id="W0I6K3"/>
<dbReference type="InterPro" id="IPR029052">
    <property type="entry name" value="Metallo-depent_PP-like"/>
</dbReference>
<feature type="domain" description="Calcineurin-like phosphoesterase" evidence="2">
    <location>
        <begin position="4"/>
        <end position="153"/>
    </location>
</feature>
<evidence type="ECO:0000259" key="2">
    <source>
        <dbReference type="Pfam" id="PF12850"/>
    </source>
</evidence>
<reference evidence="3 4" key="1">
    <citation type="journal article" date="2014" name="Int. J. Syst. Evol. Microbiol.">
        <title>Thermococcus paralvinellae sp. nov. and Thermococcus cleftensis sp. nov. of hyperthermophilic heterotrophs from deep-sea hydrothermal vents.</title>
        <authorList>
            <person name="Hensley S.A."/>
            <person name="Jung J.H."/>
            <person name="Park C.S."/>
            <person name="Holden J.F."/>
        </authorList>
    </citation>
    <scope>NUCLEOTIDE SEQUENCE [LARGE SCALE GENOMIC DNA]</scope>
    <source>
        <strain evidence="3 4">ES1</strain>
    </source>
</reference>
<organism evidence="3 4">
    <name type="scientific">Thermococcus paralvinellae</name>
    <dbReference type="NCBI Taxonomy" id="582419"/>
    <lineage>
        <taxon>Archaea</taxon>
        <taxon>Methanobacteriati</taxon>
        <taxon>Methanobacteriota</taxon>
        <taxon>Thermococci</taxon>
        <taxon>Thermococcales</taxon>
        <taxon>Thermococcaceae</taxon>
        <taxon>Thermococcus</taxon>
    </lineage>
</organism>